<dbReference type="GO" id="GO:0005768">
    <property type="term" value="C:endosome"/>
    <property type="evidence" value="ECO:0007669"/>
    <property type="project" value="TreeGrafter"/>
</dbReference>
<dbReference type="EMBL" id="JAWIZZ010000045">
    <property type="protein sequence ID" value="KAK5779973.1"/>
    <property type="molecule type" value="Genomic_DNA"/>
</dbReference>
<comment type="caution">
    <text evidence="3">The sequence shown here is derived from an EMBL/GenBank/DDBJ whole genome shotgun (WGS) entry which is preliminary data.</text>
</comment>
<dbReference type="PROSITE" id="PS51180">
    <property type="entry name" value="BRO1"/>
    <property type="match status" value="1"/>
</dbReference>
<dbReference type="Pfam" id="PF03097">
    <property type="entry name" value="BRO1"/>
    <property type="match status" value="1"/>
</dbReference>
<reference evidence="4" key="1">
    <citation type="submission" date="2023-07" db="EMBL/GenBank/DDBJ databases">
        <title>A draft genome of Kazachstania heterogenica Y-27499.</title>
        <authorList>
            <person name="Donic C."/>
            <person name="Kralova J.S."/>
            <person name="Fidel L."/>
            <person name="Ben-Dor S."/>
            <person name="Jung S."/>
        </authorList>
    </citation>
    <scope>NUCLEOTIDE SEQUENCE [LARGE SCALE GENOMIC DNA]</scope>
    <source>
        <strain evidence="4">Y27499</strain>
    </source>
</reference>
<dbReference type="InterPro" id="IPR038499">
    <property type="entry name" value="BRO1_sf"/>
</dbReference>
<dbReference type="Gene3D" id="1.20.120.560">
    <property type="entry name" value="alix/aip1 in complex with the ypdl late domain"/>
    <property type="match status" value="2"/>
</dbReference>
<feature type="domain" description="BRO1" evidence="2">
    <location>
        <begin position="2"/>
        <end position="388"/>
    </location>
</feature>
<accession>A0AAN7WMU7</accession>
<dbReference type="AlphaFoldDB" id="A0AAN7WMU7"/>
<sequence length="683" mass="80153">MEFLAIPCKRTLSVDLLKNLGDLINKISLQNPSLFQNDLNFVDQLRNNILDTDLSDQSLTDHVSYYYLIDNLIKKFPSDQIGFTWYQTLSTSSISSNQYSFQWDQVNVLYNIASLYSLRAIDLNLSNNGSYLTKQCKYFQLSAIIINFIVINYNSNLSRDQEMNLSSSNAPVADTPTLLSLKFLMLAQAMECFWQKAIKDNLKDKIVGKMSSQIVQFYEDTIRYGKKSILIRSDWIDKFEDKKLYFQAVTFYRMAKDYHTRQKYGFEIFCYQSASTCLEQCGITSDNFRSKIYESLHDVERDNDFIYHQAVPSDPVSLIEPLSMVNIDLNMRETLFKNISIDFKKIDRLFYKLLPLEVMEYVTVFKERQQQHIQERIISPLCALNKLLKDKMLEITTNDTSVIKLANIHSIPIEELDKYKYALSDLKQNQINVQNQLNYIETMLNDEEELDRKFRHKYGSLVTTIVESSTVNKPYWDKLNMLRQYLKQGLEVDMKTMEVFETIDKDLISADIKLHVNNDPFIEKINDTIEKRDTYISQLENKKWDNSILPELIDEYRLSNSVSNFESIYLSHLNATFKESMLFIESEKKINQDLISAIALKKQEAKENYRNDATIKRLTPRDLYIEEFKFSLKLLEQVKSNIIDASKFYEDLINSVNNFSNEVNEYIHTRKLEHEKVNTQSLD</sequence>
<dbReference type="Pfam" id="PF13949">
    <property type="entry name" value="ALIX_LYPXL_bnd"/>
    <property type="match status" value="2"/>
</dbReference>
<keyword evidence="4" id="KW-1185">Reference proteome</keyword>
<protein>
    <recommendedName>
        <fullName evidence="2">BRO1 domain-containing protein</fullName>
    </recommendedName>
</protein>
<comment type="similarity">
    <text evidence="1">Belongs to the palA/RIM20 family.</text>
</comment>
<name>A0AAN7WMU7_9SACH</name>
<dbReference type="Proteomes" id="UP001306508">
    <property type="component" value="Unassembled WGS sequence"/>
</dbReference>
<evidence type="ECO:0000256" key="1">
    <source>
        <dbReference type="ARBA" id="ARBA00038154"/>
    </source>
</evidence>
<evidence type="ECO:0000259" key="2">
    <source>
        <dbReference type="PROSITE" id="PS51180"/>
    </source>
</evidence>
<dbReference type="SMART" id="SM01041">
    <property type="entry name" value="BRO1"/>
    <property type="match status" value="1"/>
</dbReference>
<organism evidence="3 4">
    <name type="scientific">Arxiozyma heterogenica</name>
    <dbReference type="NCBI Taxonomy" id="278026"/>
    <lineage>
        <taxon>Eukaryota</taxon>
        <taxon>Fungi</taxon>
        <taxon>Dikarya</taxon>
        <taxon>Ascomycota</taxon>
        <taxon>Saccharomycotina</taxon>
        <taxon>Saccharomycetes</taxon>
        <taxon>Saccharomycetales</taxon>
        <taxon>Saccharomycetaceae</taxon>
        <taxon>Arxiozyma</taxon>
    </lineage>
</organism>
<dbReference type="InterPro" id="IPR025304">
    <property type="entry name" value="ALIX_V_dom"/>
</dbReference>
<dbReference type="InterPro" id="IPR004328">
    <property type="entry name" value="BRO1_dom"/>
</dbReference>
<dbReference type="PANTHER" id="PTHR23030:SF39">
    <property type="entry name" value="PROGRAMMED CELL DEATH 6-INTERACTING PROTEIN"/>
    <property type="match status" value="1"/>
</dbReference>
<dbReference type="Gene3D" id="1.25.40.280">
    <property type="entry name" value="alix/aip1 like domains"/>
    <property type="match status" value="1"/>
</dbReference>
<dbReference type="PANTHER" id="PTHR23030">
    <property type="entry name" value="PCD6 INTERACTING PROTEIN-RELATED"/>
    <property type="match status" value="1"/>
</dbReference>
<proteinExistence type="inferred from homology"/>
<evidence type="ECO:0000313" key="4">
    <source>
        <dbReference type="Proteomes" id="UP001306508"/>
    </source>
</evidence>
<gene>
    <name evidence="3" type="ORF">RI543_002513</name>
</gene>
<evidence type="ECO:0000313" key="3">
    <source>
        <dbReference type="EMBL" id="KAK5779973.1"/>
    </source>
</evidence>
<dbReference type="Gene3D" id="1.20.140.50">
    <property type="entry name" value="alix/aip1 like domains"/>
    <property type="match status" value="2"/>
</dbReference>